<dbReference type="InterPro" id="IPR018163">
    <property type="entry name" value="Thr/Ala-tRNA-synth_IIc_edit"/>
</dbReference>
<dbReference type="Gene3D" id="3.10.310.40">
    <property type="match status" value="1"/>
</dbReference>
<evidence type="ECO:0000256" key="14">
    <source>
        <dbReference type="ARBA" id="ARBA00023146"/>
    </source>
</evidence>
<evidence type="ECO:0000256" key="6">
    <source>
        <dbReference type="ARBA" id="ARBA00022555"/>
    </source>
</evidence>
<keyword evidence="6" id="KW-0820">tRNA-binding</keyword>
<dbReference type="PANTHER" id="PTHR43462:SF1">
    <property type="entry name" value="ALANYL-TRNA EDITING PROTEIN AARSD1"/>
    <property type="match status" value="1"/>
</dbReference>
<dbReference type="SUPFAM" id="SSF50447">
    <property type="entry name" value="Translation proteins"/>
    <property type="match status" value="1"/>
</dbReference>
<protein>
    <recommendedName>
        <fullName evidence="5">Alanine--tRNA ligase</fullName>
        <ecNumber evidence="4">6.1.1.7</ecNumber>
    </recommendedName>
    <alternativeName>
        <fullName evidence="15">Alanyl-tRNA synthetase</fullName>
    </alternativeName>
</protein>
<keyword evidence="14" id="KW-0030">Aminoacyl-tRNA synthetase</keyword>
<feature type="domain" description="Alanyl-transfer RNA synthetases family profile" evidence="17">
    <location>
        <begin position="1"/>
        <end position="235"/>
    </location>
</feature>
<reference evidence="19" key="1">
    <citation type="submission" date="2015-01" db="EMBL/GenBank/DDBJ databases">
        <authorList>
            <person name="Aslett A.Martin."/>
            <person name="De Silva Nishadi"/>
        </authorList>
    </citation>
    <scope>NUCLEOTIDE SEQUENCE [LARGE SCALE GENOMIC DNA]</scope>
    <source>
        <strain evidence="19">UMC4404</strain>
    </source>
</reference>
<dbReference type="PROSITE" id="PS50860">
    <property type="entry name" value="AA_TRNA_LIGASE_II_ALA"/>
    <property type="match status" value="1"/>
</dbReference>
<evidence type="ECO:0000256" key="8">
    <source>
        <dbReference type="ARBA" id="ARBA00022723"/>
    </source>
</evidence>
<keyword evidence="9" id="KW-0547">Nucleotide-binding</keyword>
<evidence type="ECO:0000256" key="9">
    <source>
        <dbReference type="ARBA" id="ARBA00022741"/>
    </source>
</evidence>
<keyword evidence="12" id="KW-0694">RNA-binding</keyword>
<comment type="cofactor">
    <cofactor evidence="1">
        <name>Zn(2+)</name>
        <dbReference type="ChEBI" id="CHEBI:29105"/>
    </cofactor>
</comment>
<comment type="caution">
    <text evidence="18">The sequence shown here is derived from an EMBL/GenBank/DDBJ whole genome shotgun (WGS) entry which is preliminary data.</text>
</comment>
<dbReference type="SMART" id="SM00863">
    <property type="entry name" value="tRNA_SAD"/>
    <property type="match status" value="1"/>
</dbReference>
<evidence type="ECO:0000256" key="15">
    <source>
        <dbReference type="ARBA" id="ARBA00032577"/>
    </source>
</evidence>
<dbReference type="InterPro" id="IPR012947">
    <property type="entry name" value="tRNA_SAD"/>
</dbReference>
<dbReference type="InterPro" id="IPR003156">
    <property type="entry name" value="DHHA1_dom"/>
</dbReference>
<evidence type="ECO:0000256" key="11">
    <source>
        <dbReference type="ARBA" id="ARBA00022840"/>
    </source>
</evidence>
<keyword evidence="16" id="KW-0175">Coiled coil</keyword>
<sequence>MEKLYYKDQYIKEFTAEVVDIKEKDSKFYVELDKTAFFPGGGGQFCDTGKIDNHDVIDVCEENGTIYHITTTKPIKIHKVKCLIDWEKREDGMNQHFGQHVLSGCFFKLFNANTVGFHLGREFSTVDINGFLTEEQIRKAEEYANEIIKNDIEVEFLTPERKQLKKLGLRRDLPNTNEQIRVVKIGDLDINACCGVHPKSTLSLRMIKIKKYEKCRNATRIEFLAGKRAVDDSLKNDRYLTEICRYLSSTEKEAISGIKSLHNKLEEIMYTNKKLEEKISKYQIKEMIEEADKIGEISLIKKIYENENVKYISKMASKLVELDNVVALIALKNDDKSNFVFASSKNISNLNMSELIKDAITLVDGRGGGSQFLAQGGGKDNGNIESLLNYAQMKIERTLNK</sequence>
<accession>A0A9P1P9A6</accession>
<dbReference type="GO" id="GO:0000049">
    <property type="term" value="F:tRNA binding"/>
    <property type="evidence" value="ECO:0007669"/>
    <property type="project" value="UniProtKB-KW"/>
</dbReference>
<evidence type="ECO:0000256" key="16">
    <source>
        <dbReference type="SAM" id="Coils"/>
    </source>
</evidence>
<dbReference type="GO" id="GO:0006419">
    <property type="term" value="P:alanyl-tRNA aminoacylation"/>
    <property type="evidence" value="ECO:0007669"/>
    <property type="project" value="InterPro"/>
</dbReference>
<dbReference type="FunFam" id="3.10.310.40:FF:000001">
    <property type="entry name" value="Alanine--tRNA ligase"/>
    <property type="match status" value="1"/>
</dbReference>
<keyword evidence="13" id="KW-0648">Protein biosynthesis</keyword>
<evidence type="ECO:0000256" key="4">
    <source>
        <dbReference type="ARBA" id="ARBA00013168"/>
    </source>
</evidence>
<keyword evidence="10" id="KW-0862">Zinc</keyword>
<dbReference type="GO" id="GO:0005737">
    <property type="term" value="C:cytoplasm"/>
    <property type="evidence" value="ECO:0007669"/>
    <property type="project" value="UniProtKB-SubCell"/>
</dbReference>
<evidence type="ECO:0000256" key="1">
    <source>
        <dbReference type="ARBA" id="ARBA00001947"/>
    </source>
</evidence>
<evidence type="ECO:0000256" key="3">
    <source>
        <dbReference type="ARBA" id="ARBA00008226"/>
    </source>
</evidence>
<proteinExistence type="inferred from homology"/>
<comment type="subcellular location">
    <subcellularLocation>
        <location evidence="2">Cytoplasm</location>
    </subcellularLocation>
</comment>
<dbReference type="EC" id="6.1.1.7" evidence="4"/>
<dbReference type="InterPro" id="IPR051335">
    <property type="entry name" value="Alanyl-tRNA_Editing_Enzymes"/>
</dbReference>
<comment type="similarity">
    <text evidence="3">Belongs to the class-II aminoacyl-tRNA synthetase family.</text>
</comment>
<dbReference type="PANTHER" id="PTHR43462">
    <property type="entry name" value="ALANYL-TRNA EDITING PROTEIN"/>
    <property type="match status" value="1"/>
</dbReference>
<dbReference type="Gene3D" id="2.40.30.130">
    <property type="match status" value="1"/>
</dbReference>
<evidence type="ECO:0000256" key="12">
    <source>
        <dbReference type="ARBA" id="ARBA00022884"/>
    </source>
</evidence>
<dbReference type="Pfam" id="PF02272">
    <property type="entry name" value="DHHA1"/>
    <property type="match status" value="1"/>
</dbReference>
<evidence type="ECO:0000256" key="10">
    <source>
        <dbReference type="ARBA" id="ARBA00022833"/>
    </source>
</evidence>
<evidence type="ECO:0000256" key="5">
    <source>
        <dbReference type="ARBA" id="ARBA00017959"/>
    </source>
</evidence>
<dbReference type="Gene3D" id="3.30.980.10">
    <property type="entry name" value="Threonyl-trna Synthetase, Chain A, domain 2"/>
    <property type="match status" value="1"/>
</dbReference>
<dbReference type="InterPro" id="IPR018165">
    <property type="entry name" value="Ala-tRNA-synth_IIc_core"/>
</dbReference>
<feature type="coiled-coil region" evidence="16">
    <location>
        <begin position="258"/>
        <end position="285"/>
    </location>
</feature>
<name>A0A9P1P9A6_PARSO</name>
<dbReference type="InterPro" id="IPR009000">
    <property type="entry name" value="Transl_B-barrel_sf"/>
</dbReference>
<evidence type="ECO:0000256" key="13">
    <source>
        <dbReference type="ARBA" id="ARBA00022917"/>
    </source>
</evidence>
<dbReference type="GO" id="GO:0002161">
    <property type="term" value="F:aminoacyl-tRNA deacylase activity"/>
    <property type="evidence" value="ECO:0007669"/>
    <property type="project" value="UniProtKB-ARBA"/>
</dbReference>
<evidence type="ECO:0000259" key="17">
    <source>
        <dbReference type="PROSITE" id="PS50860"/>
    </source>
</evidence>
<keyword evidence="11" id="KW-0067">ATP-binding</keyword>
<dbReference type="Pfam" id="PF07973">
    <property type="entry name" value="tRNA_SAD"/>
    <property type="match status" value="1"/>
</dbReference>
<evidence type="ECO:0000313" key="19">
    <source>
        <dbReference type="Proteomes" id="UP000049685"/>
    </source>
</evidence>
<dbReference type="EMBL" id="CDNY01000003">
    <property type="protein sequence ID" value="CEO32839.1"/>
    <property type="molecule type" value="Genomic_DNA"/>
</dbReference>
<dbReference type="AlphaFoldDB" id="A0A9P1P9A6"/>
<dbReference type="GO" id="GO:0005524">
    <property type="term" value="F:ATP binding"/>
    <property type="evidence" value="ECO:0007669"/>
    <property type="project" value="UniProtKB-KW"/>
</dbReference>
<dbReference type="SUPFAM" id="SSF55186">
    <property type="entry name" value="ThrRS/AlaRS common domain"/>
    <property type="match status" value="1"/>
</dbReference>
<evidence type="ECO:0000256" key="2">
    <source>
        <dbReference type="ARBA" id="ARBA00004496"/>
    </source>
</evidence>
<evidence type="ECO:0000313" key="18">
    <source>
        <dbReference type="EMBL" id="CEO32839.1"/>
    </source>
</evidence>
<organism evidence="18 19">
    <name type="scientific">Paraclostridium sordellii</name>
    <name type="common">Clostridium sordellii</name>
    <dbReference type="NCBI Taxonomy" id="1505"/>
    <lineage>
        <taxon>Bacteria</taxon>
        <taxon>Bacillati</taxon>
        <taxon>Bacillota</taxon>
        <taxon>Clostridia</taxon>
        <taxon>Peptostreptococcales</taxon>
        <taxon>Peptostreptococcaceae</taxon>
        <taxon>Paraclostridium</taxon>
    </lineage>
</organism>
<dbReference type="GO" id="GO:0046872">
    <property type="term" value="F:metal ion binding"/>
    <property type="evidence" value="ECO:0007669"/>
    <property type="project" value="UniProtKB-KW"/>
</dbReference>
<keyword evidence="8" id="KW-0479">Metal-binding</keyword>
<gene>
    <name evidence="18" type="primary">alaS_2</name>
    <name evidence="18" type="ORF">UMC4404_08191</name>
</gene>
<keyword evidence="7 18" id="KW-0436">Ligase</keyword>
<evidence type="ECO:0000256" key="7">
    <source>
        <dbReference type="ARBA" id="ARBA00022598"/>
    </source>
</evidence>
<dbReference type="RefSeq" id="WP_057538132.1">
    <property type="nucleotide sequence ID" value="NZ_BDJI01000002.1"/>
</dbReference>
<dbReference type="Proteomes" id="UP000049685">
    <property type="component" value="Unassembled WGS sequence"/>
</dbReference>
<dbReference type="GO" id="GO:0004813">
    <property type="term" value="F:alanine-tRNA ligase activity"/>
    <property type="evidence" value="ECO:0007669"/>
    <property type="project" value="UniProtKB-EC"/>
</dbReference>